<gene>
    <name evidence="3" type="ORF">US96_C0035G0010</name>
</gene>
<dbReference type="Pfam" id="PF01370">
    <property type="entry name" value="Epimerase"/>
    <property type="match status" value="1"/>
</dbReference>
<dbReference type="PANTHER" id="PTHR43000">
    <property type="entry name" value="DTDP-D-GLUCOSE 4,6-DEHYDRATASE-RELATED"/>
    <property type="match status" value="1"/>
</dbReference>
<reference evidence="3 4" key="1">
    <citation type="journal article" date="2015" name="Nature">
        <title>rRNA introns, odd ribosomes, and small enigmatic genomes across a large radiation of phyla.</title>
        <authorList>
            <person name="Brown C.T."/>
            <person name="Hug L.A."/>
            <person name="Thomas B.C."/>
            <person name="Sharon I."/>
            <person name="Castelle C.J."/>
            <person name="Singh A."/>
            <person name="Wilkins M.J."/>
            <person name="Williams K.H."/>
            <person name="Banfield J.F."/>
        </authorList>
    </citation>
    <scope>NUCLEOTIDE SEQUENCE [LARGE SCALE GENOMIC DNA]</scope>
</reference>
<dbReference type="InterPro" id="IPR036291">
    <property type="entry name" value="NAD(P)-bd_dom_sf"/>
</dbReference>
<feature type="domain" description="NAD-dependent epimerase/dehydratase" evidence="2">
    <location>
        <begin position="1"/>
        <end position="239"/>
    </location>
</feature>
<dbReference type="Proteomes" id="UP000034181">
    <property type="component" value="Unassembled WGS sequence"/>
</dbReference>
<comment type="similarity">
    <text evidence="1">Belongs to the NAD(P)-dependent epimerase/dehydratase family.</text>
</comment>
<evidence type="ECO:0000313" key="3">
    <source>
        <dbReference type="EMBL" id="KKQ74306.1"/>
    </source>
</evidence>
<dbReference type="Gene3D" id="3.40.50.720">
    <property type="entry name" value="NAD(P)-binding Rossmann-like Domain"/>
    <property type="match status" value="1"/>
</dbReference>
<dbReference type="SUPFAM" id="SSF51735">
    <property type="entry name" value="NAD(P)-binding Rossmann-fold domains"/>
    <property type="match status" value="1"/>
</dbReference>
<dbReference type="InterPro" id="IPR001509">
    <property type="entry name" value="Epimerase_deHydtase"/>
</dbReference>
<dbReference type="AlphaFoldDB" id="A0A0G0NB19"/>
<evidence type="ECO:0000259" key="2">
    <source>
        <dbReference type="Pfam" id="PF01370"/>
    </source>
</evidence>
<proteinExistence type="inferred from homology"/>
<dbReference type="Gene3D" id="3.90.25.10">
    <property type="entry name" value="UDP-galactose 4-epimerase, domain 1"/>
    <property type="match status" value="1"/>
</dbReference>
<comment type="caution">
    <text evidence="3">The sequence shown here is derived from an EMBL/GenBank/DDBJ whole genome shotgun (WGS) entry which is preliminary data.</text>
</comment>
<sequence>MGSRVTERLFDLGYKVSIVDKVEPKERGIIFSKKIKATIGDLRDSKVADKSLKDIDLVVHLAANIGSLTYMRDHQAEILQENSAIDATLYPAMVKAKIKCVVYSSSSMVFQKSSVYPYRESDIDKVNFPTNVYGMSKLVGEYFCKSYKEQYGLNYVIMRYHNIYGEGEDSKGSTPGDIHVIPALVEKVLKGQYPLELLGNPDATRPFTYIDDAVYATVRLVEGVMRGDRKVINEDFNIGPADATKIIDLAKLIWKVSGDKRSFKFKSVETTAITADRREMNPEKLTASTHWKPKVSLEEGILVVFKWLNERSPGI</sequence>
<dbReference type="EMBL" id="LBUZ01000035">
    <property type="protein sequence ID" value="KKQ74306.1"/>
    <property type="molecule type" value="Genomic_DNA"/>
</dbReference>
<name>A0A0G0NB19_9BACT</name>
<organism evidence="3 4">
    <name type="scientific">Candidatus Woesebacteria bacterium GW2011_GWB1_38_5b</name>
    <dbReference type="NCBI Taxonomy" id="1618569"/>
    <lineage>
        <taxon>Bacteria</taxon>
        <taxon>Candidatus Woeseibacteriota</taxon>
    </lineage>
</organism>
<protein>
    <submittedName>
        <fullName evidence="3">NAD-dependent epimerase/dehydratase</fullName>
    </submittedName>
</protein>
<evidence type="ECO:0000256" key="1">
    <source>
        <dbReference type="ARBA" id="ARBA00007637"/>
    </source>
</evidence>
<evidence type="ECO:0000313" key="4">
    <source>
        <dbReference type="Proteomes" id="UP000034181"/>
    </source>
</evidence>
<accession>A0A0G0NB19</accession>